<accession>A0ABS5RRT4</accession>
<sequence>MSLHRGGSGRSHESGAGKSRRGRRVAASGSAVAAFLAFGLTPLAGAPAQADLEDLFTIIDADLFGTAADPVNLFDPADVMAAFTNLHTGLEGWLADPSNAALIDQINQPWEQLFGRDLIGNGVDGFTGANTSLLGWMGLGNLGDGGFLFGDGGTGAAGATGGDAGMFGDGGAGGEGVAATATSDAGAGGTGGAGGWLYGDGGAGGQGGTGLAGTTGTADDA</sequence>
<gene>
    <name evidence="2" type="ORF">KIH27_21930</name>
</gene>
<evidence type="ECO:0000313" key="3">
    <source>
        <dbReference type="Proteomes" id="UP001519535"/>
    </source>
</evidence>
<dbReference type="EMBL" id="JAHCLR010000099">
    <property type="protein sequence ID" value="MBS9536243.1"/>
    <property type="molecule type" value="Genomic_DNA"/>
</dbReference>
<evidence type="ECO:0000256" key="1">
    <source>
        <dbReference type="SAM" id="MobiDB-lite"/>
    </source>
</evidence>
<keyword evidence="3" id="KW-1185">Reference proteome</keyword>
<comment type="caution">
    <text evidence="2">The sequence shown here is derived from an EMBL/GenBank/DDBJ whole genome shotgun (WGS) entry which is preliminary data.</text>
</comment>
<feature type="non-terminal residue" evidence="2">
    <location>
        <position position="221"/>
    </location>
</feature>
<evidence type="ECO:0008006" key="4">
    <source>
        <dbReference type="Google" id="ProtNLM"/>
    </source>
</evidence>
<reference evidence="2 3" key="1">
    <citation type="submission" date="2021-05" db="EMBL/GenBank/DDBJ databases">
        <title>Mycobacterium acidophilum sp. nov., an extremely acid-tolerant member of the genus Mycobacterium.</title>
        <authorList>
            <person name="Xia J."/>
        </authorList>
    </citation>
    <scope>NUCLEOTIDE SEQUENCE [LARGE SCALE GENOMIC DNA]</scope>
    <source>
        <strain evidence="2 3">M1</strain>
    </source>
</reference>
<organism evidence="2 3">
    <name type="scientific">Mycolicibacter acidiphilus</name>
    <dbReference type="NCBI Taxonomy" id="2835306"/>
    <lineage>
        <taxon>Bacteria</taxon>
        <taxon>Bacillati</taxon>
        <taxon>Actinomycetota</taxon>
        <taxon>Actinomycetes</taxon>
        <taxon>Mycobacteriales</taxon>
        <taxon>Mycobacteriaceae</taxon>
        <taxon>Mycolicibacter</taxon>
    </lineage>
</organism>
<evidence type="ECO:0000313" key="2">
    <source>
        <dbReference type="EMBL" id="MBS9536243.1"/>
    </source>
</evidence>
<name>A0ABS5RRT4_9MYCO</name>
<proteinExistence type="predicted"/>
<dbReference type="Proteomes" id="UP001519535">
    <property type="component" value="Unassembled WGS sequence"/>
</dbReference>
<feature type="region of interest" description="Disordered" evidence="1">
    <location>
        <begin position="1"/>
        <end position="23"/>
    </location>
</feature>
<protein>
    <recommendedName>
        <fullName evidence="4">PE-PGRS family protein</fullName>
    </recommendedName>
</protein>